<dbReference type="InterPro" id="IPR029046">
    <property type="entry name" value="LolA/LolB/LppX"/>
</dbReference>
<evidence type="ECO:0000256" key="3">
    <source>
        <dbReference type="ARBA" id="ARBA00022475"/>
    </source>
</evidence>
<comment type="similarity">
    <text evidence="2">Belongs to the LppX/LprAFG lipoprotein family.</text>
</comment>
<protein>
    <recommendedName>
        <fullName evidence="6">Lipoprotein</fullName>
    </recommendedName>
</protein>
<feature type="signal peptide" evidence="4">
    <location>
        <begin position="1"/>
        <end position="24"/>
    </location>
</feature>
<dbReference type="Pfam" id="PF07161">
    <property type="entry name" value="LppX_LprAFG"/>
    <property type="match status" value="1"/>
</dbReference>
<dbReference type="AlphaFoldDB" id="A0A6J4LA75"/>
<name>A0A6J4LA75_9ACTN</name>
<dbReference type="GO" id="GO:0030313">
    <property type="term" value="C:cell envelope"/>
    <property type="evidence" value="ECO:0007669"/>
    <property type="project" value="UniProtKB-SubCell"/>
</dbReference>
<feature type="chain" id="PRO_5026719846" description="Lipoprotein" evidence="4">
    <location>
        <begin position="25"/>
        <end position="234"/>
    </location>
</feature>
<evidence type="ECO:0000256" key="1">
    <source>
        <dbReference type="ARBA" id="ARBA00004196"/>
    </source>
</evidence>
<dbReference type="EMBL" id="CADCUD010000083">
    <property type="protein sequence ID" value="CAA9326957.1"/>
    <property type="molecule type" value="Genomic_DNA"/>
</dbReference>
<keyword evidence="4" id="KW-0732">Signal</keyword>
<evidence type="ECO:0000313" key="5">
    <source>
        <dbReference type="EMBL" id="CAA9326957.1"/>
    </source>
</evidence>
<evidence type="ECO:0000256" key="2">
    <source>
        <dbReference type="ARBA" id="ARBA00009194"/>
    </source>
</evidence>
<dbReference type="SUPFAM" id="SSF89392">
    <property type="entry name" value="Prokaryotic lipoproteins and lipoprotein localization factors"/>
    <property type="match status" value="1"/>
</dbReference>
<comment type="subcellular location">
    <subcellularLocation>
        <location evidence="1">Cell envelope</location>
    </subcellularLocation>
</comment>
<organism evidence="5">
    <name type="scientific">uncultured Nocardioidaceae bacterium</name>
    <dbReference type="NCBI Taxonomy" id="253824"/>
    <lineage>
        <taxon>Bacteria</taxon>
        <taxon>Bacillati</taxon>
        <taxon>Actinomycetota</taxon>
        <taxon>Actinomycetes</taxon>
        <taxon>Propionibacteriales</taxon>
        <taxon>Nocardioidaceae</taxon>
        <taxon>environmental samples</taxon>
    </lineage>
</organism>
<dbReference type="Gene3D" id="2.50.20.20">
    <property type="match status" value="1"/>
</dbReference>
<reference evidence="5" key="1">
    <citation type="submission" date="2020-02" db="EMBL/GenBank/DDBJ databases">
        <authorList>
            <person name="Meier V. D."/>
        </authorList>
    </citation>
    <scope>NUCLEOTIDE SEQUENCE</scope>
    <source>
        <strain evidence="5">AVDCRST_MAG46</strain>
    </source>
</reference>
<keyword evidence="3" id="KW-1003">Cell membrane</keyword>
<dbReference type="InterPro" id="IPR009830">
    <property type="entry name" value="LppX/LprAFG"/>
</dbReference>
<accession>A0A6J4LA75</accession>
<proteinExistence type="inferred from homology"/>
<evidence type="ECO:0008006" key="6">
    <source>
        <dbReference type="Google" id="ProtNLM"/>
    </source>
</evidence>
<dbReference type="PROSITE" id="PS51257">
    <property type="entry name" value="PROKAR_LIPOPROTEIN"/>
    <property type="match status" value="1"/>
</dbReference>
<keyword evidence="3" id="KW-0472">Membrane</keyword>
<sequence>MSQTVRHALATSVVALLLSVAACSDDGGPEGEEEGPSPEDRLADAKALIDEAPSVDFSIVTQALPSGVNGLLEAEGTGTTAPAFDGTARVAAPAPVDADVISVDGTVYAKIGFVPTFVELDPSTIGAPDPASFFDTEAGVSSLLVATDDLEEGEAERDGEEVLTTITGTLQGELLKALLPTADETGTFDVTYRLTDEDVLTGIEVTGPFYEGSDDVTYDLTIDPSDESVEITAP</sequence>
<evidence type="ECO:0000256" key="4">
    <source>
        <dbReference type="SAM" id="SignalP"/>
    </source>
</evidence>
<gene>
    <name evidence="5" type="ORF">AVDCRST_MAG46-1185</name>
</gene>